<accession>G7YJU0</accession>
<dbReference type="Proteomes" id="UP000008909">
    <property type="component" value="Unassembled WGS sequence"/>
</dbReference>
<protein>
    <submittedName>
        <fullName evidence="1">Uncharacterized protein</fullName>
    </submittedName>
</protein>
<feature type="non-terminal residue" evidence="1">
    <location>
        <position position="604"/>
    </location>
</feature>
<keyword evidence="2" id="KW-1185">Reference proteome</keyword>
<sequence>MDVTRRNRATLWACEYEKSAAKPHRRTRLWRPLHVSLVLPRRITLLDNLGPLPFKPNRAAYVYEQTVRFAQRHTQPDARTDAGSPILLCFEAKSEIIFDGCFKIHEDLLQTESAKSDGTYKVGLFLRRIKAAEHGQFAHREIFTNLLHSAFFIVTAQQSVDLASDVFEKWGLSAVRPSSFRAFQEELNQHRKNNYAIFIHATDDASSVLDNLRESGWLCIRTIPDEYHNHPTVPVRGKCLSPPLRNFVRESLCHGILIFQAVLIKTAQGPRCRQSFGRAMNDYCSGNCLSLINGTAFCAYGMCKMNDITPQNVYFFLQVKLVYAEEPKKGCIAVSVGIIVSAKLGLSLAILTHGASFADNNQMTEVEDTISLFFDCSSYMRFEKVDDHLQNTINKSGLDSIASQKAIKDSKKRHQDVKNAVNSYKKRTKSRSFRFNDKHKTMYFERRRYFRRSDQLVTNGCGEGFRINVQELNFVGTSCDITYKFEPEKLLFLSKCAGVVREVLENGTFLAWGDQWGCRSVPLEIAVTPYYPIHVPTTNMRNMGVEKLYTTQCHLPILQIDGQVDVACSMTQYGGYRWVVKDMSRCVEPTLRNITSETIDVLIR</sequence>
<evidence type="ECO:0000313" key="1">
    <source>
        <dbReference type="EMBL" id="GAA53223.1"/>
    </source>
</evidence>
<gene>
    <name evidence="1" type="ORF">CLF_109797</name>
</gene>
<name>G7YJU0_CLOSI</name>
<evidence type="ECO:0000313" key="2">
    <source>
        <dbReference type="Proteomes" id="UP000008909"/>
    </source>
</evidence>
<reference evidence="1" key="1">
    <citation type="journal article" date="2011" name="Genome Biol.">
        <title>The draft genome of the carcinogenic human liver fluke Clonorchis sinensis.</title>
        <authorList>
            <person name="Wang X."/>
            <person name="Chen W."/>
            <person name="Huang Y."/>
            <person name="Sun J."/>
            <person name="Men J."/>
            <person name="Liu H."/>
            <person name="Luo F."/>
            <person name="Guo L."/>
            <person name="Lv X."/>
            <person name="Deng C."/>
            <person name="Zhou C."/>
            <person name="Fan Y."/>
            <person name="Li X."/>
            <person name="Huang L."/>
            <person name="Hu Y."/>
            <person name="Liang C."/>
            <person name="Hu X."/>
            <person name="Xu J."/>
            <person name="Yu X."/>
        </authorList>
    </citation>
    <scope>NUCLEOTIDE SEQUENCE [LARGE SCALE GENOMIC DNA]</scope>
    <source>
        <strain evidence="1">Henan</strain>
    </source>
</reference>
<proteinExistence type="predicted"/>
<reference key="2">
    <citation type="submission" date="2011-10" db="EMBL/GenBank/DDBJ databases">
        <title>The genome and transcriptome sequence of Clonorchis sinensis provide insights into the carcinogenic liver fluke.</title>
        <authorList>
            <person name="Wang X."/>
            <person name="Huang Y."/>
            <person name="Chen W."/>
            <person name="Liu H."/>
            <person name="Guo L."/>
            <person name="Chen Y."/>
            <person name="Luo F."/>
            <person name="Zhou W."/>
            <person name="Sun J."/>
            <person name="Mao Q."/>
            <person name="Liang P."/>
            <person name="Zhou C."/>
            <person name="Tian Y."/>
            <person name="Men J."/>
            <person name="Lv X."/>
            <person name="Huang L."/>
            <person name="Zhou J."/>
            <person name="Hu Y."/>
            <person name="Li R."/>
            <person name="Zhang F."/>
            <person name="Lei H."/>
            <person name="Li X."/>
            <person name="Hu X."/>
            <person name="Liang C."/>
            <person name="Xu J."/>
            <person name="Wu Z."/>
            <person name="Yu X."/>
        </authorList>
    </citation>
    <scope>NUCLEOTIDE SEQUENCE</scope>
    <source>
        <strain>Henan</strain>
    </source>
</reference>
<dbReference type="AlphaFoldDB" id="G7YJU0"/>
<organism evidence="1 2">
    <name type="scientific">Clonorchis sinensis</name>
    <name type="common">Chinese liver fluke</name>
    <dbReference type="NCBI Taxonomy" id="79923"/>
    <lineage>
        <taxon>Eukaryota</taxon>
        <taxon>Metazoa</taxon>
        <taxon>Spiralia</taxon>
        <taxon>Lophotrochozoa</taxon>
        <taxon>Platyhelminthes</taxon>
        <taxon>Trematoda</taxon>
        <taxon>Digenea</taxon>
        <taxon>Opisthorchiida</taxon>
        <taxon>Opisthorchiata</taxon>
        <taxon>Opisthorchiidae</taxon>
        <taxon>Clonorchis</taxon>
    </lineage>
</organism>
<dbReference type="EMBL" id="DF143447">
    <property type="protein sequence ID" value="GAA53223.1"/>
    <property type="molecule type" value="Genomic_DNA"/>
</dbReference>